<gene>
    <name evidence="1" type="ORF">M437DRAFT_89409</name>
</gene>
<evidence type="ECO:0000313" key="1">
    <source>
        <dbReference type="EMBL" id="KEQ57468.1"/>
    </source>
</evidence>
<dbReference type="GeneID" id="63922420"/>
<dbReference type="Proteomes" id="UP000030672">
    <property type="component" value="Unassembled WGS sequence"/>
</dbReference>
<name>A0A074VAT3_AURM1</name>
<organism evidence="1 2">
    <name type="scientific">Aureobasidium melanogenum (strain CBS 110374)</name>
    <name type="common">Aureobasidium pullulans var. melanogenum</name>
    <dbReference type="NCBI Taxonomy" id="1043003"/>
    <lineage>
        <taxon>Eukaryota</taxon>
        <taxon>Fungi</taxon>
        <taxon>Dikarya</taxon>
        <taxon>Ascomycota</taxon>
        <taxon>Pezizomycotina</taxon>
        <taxon>Dothideomycetes</taxon>
        <taxon>Dothideomycetidae</taxon>
        <taxon>Dothideales</taxon>
        <taxon>Saccotheciaceae</taxon>
        <taxon>Aureobasidium</taxon>
    </lineage>
</organism>
<dbReference type="RefSeq" id="XP_040874492.1">
    <property type="nucleotide sequence ID" value="XM_041029047.1"/>
</dbReference>
<dbReference type="AlphaFoldDB" id="A0A074VAT3"/>
<evidence type="ECO:0000313" key="2">
    <source>
        <dbReference type="Proteomes" id="UP000030672"/>
    </source>
</evidence>
<protein>
    <submittedName>
        <fullName evidence="1">Uncharacterized protein</fullName>
    </submittedName>
</protein>
<reference evidence="1 2" key="1">
    <citation type="journal article" date="2014" name="BMC Genomics">
        <title>Genome sequencing of four Aureobasidium pullulans varieties: biotechnological potential, stress tolerance, and description of new species.</title>
        <authorList>
            <person name="Gostin Ar C."/>
            <person name="Ohm R.A."/>
            <person name="Kogej T."/>
            <person name="Sonjak S."/>
            <person name="Turk M."/>
            <person name="Zajc J."/>
            <person name="Zalar P."/>
            <person name="Grube M."/>
            <person name="Sun H."/>
            <person name="Han J."/>
            <person name="Sharma A."/>
            <person name="Chiniquy J."/>
            <person name="Ngan C.Y."/>
            <person name="Lipzen A."/>
            <person name="Barry K."/>
            <person name="Grigoriev I.V."/>
            <person name="Gunde-Cimerman N."/>
        </authorList>
    </citation>
    <scope>NUCLEOTIDE SEQUENCE [LARGE SCALE GENOMIC DNA]</scope>
    <source>
        <strain evidence="1 2">CBS 110374</strain>
    </source>
</reference>
<sequence length="75" mass="9001">MPDEIYPGTNSSSFRRQTTYFELLNSSKLRKKDKYTARSFIVILRSLRSLDDPKLRKRYQFMPVTVHRFENHTST</sequence>
<proteinExistence type="predicted"/>
<keyword evidence="2" id="KW-1185">Reference proteome</keyword>
<dbReference type="EMBL" id="KL584941">
    <property type="protein sequence ID" value="KEQ57468.1"/>
    <property type="molecule type" value="Genomic_DNA"/>
</dbReference>
<dbReference type="HOGENOM" id="CLU_2670661_0_0_1"/>
<accession>A0A074VAT3</accession>